<dbReference type="PROSITE" id="PS50081">
    <property type="entry name" value="ZF_DAG_PE_2"/>
    <property type="match status" value="1"/>
</dbReference>
<dbReference type="InterPro" id="IPR046349">
    <property type="entry name" value="C1-like_sf"/>
</dbReference>
<dbReference type="Ensembl" id="ENSSFOT00015009165.2">
    <property type="protein sequence ID" value="ENSSFOP00015009040.2"/>
    <property type="gene ID" value="ENSSFOG00015005846.2"/>
</dbReference>
<name>A0A8C9R1N9_SCLFO</name>
<evidence type="ECO:0000256" key="3">
    <source>
        <dbReference type="ARBA" id="ARBA00022723"/>
    </source>
</evidence>
<dbReference type="Proteomes" id="UP000694397">
    <property type="component" value="Chromosome 5"/>
</dbReference>
<dbReference type="GO" id="GO:0007265">
    <property type="term" value="P:Ras protein signal transduction"/>
    <property type="evidence" value="ECO:0007669"/>
    <property type="project" value="TreeGrafter"/>
</dbReference>
<dbReference type="GO" id="GO:0005874">
    <property type="term" value="C:microtubule"/>
    <property type="evidence" value="ECO:0007669"/>
    <property type="project" value="UniProtKB-KW"/>
</dbReference>
<gene>
    <name evidence="9" type="primary">RASSF1</name>
    <name evidence="9" type="synonym">LOC108933822</name>
</gene>
<evidence type="ECO:0000259" key="6">
    <source>
        <dbReference type="PROSITE" id="PS50081"/>
    </source>
</evidence>
<dbReference type="AlphaFoldDB" id="A0A8C9R1N9"/>
<comment type="subcellular location">
    <subcellularLocation>
        <location evidence="1">Cytoplasm</location>
        <location evidence="1">Cytoskeleton</location>
    </subcellularLocation>
</comment>
<dbReference type="PANTHER" id="PTHR22738:SF12">
    <property type="entry name" value="RAS ASSOCIATION DOMAIN-CONTAINING PROTEIN 1"/>
    <property type="match status" value="1"/>
</dbReference>
<dbReference type="PRINTS" id="PR00008">
    <property type="entry name" value="DAGPEDOMAIN"/>
</dbReference>
<keyword evidence="5" id="KW-0963">Cytoplasm</keyword>
<dbReference type="Gene3D" id="3.10.20.90">
    <property type="entry name" value="Phosphatidylinositol 3-kinase Catalytic Subunit, Chain A, domain 1"/>
    <property type="match status" value="1"/>
</dbReference>
<evidence type="ECO:0000256" key="4">
    <source>
        <dbReference type="ARBA" id="ARBA00022833"/>
    </source>
</evidence>
<dbReference type="Pfam" id="PF00788">
    <property type="entry name" value="RA"/>
    <property type="match status" value="1"/>
</dbReference>
<evidence type="ECO:0000256" key="2">
    <source>
        <dbReference type="ARBA" id="ARBA00022701"/>
    </source>
</evidence>
<dbReference type="CDD" id="cd20885">
    <property type="entry name" value="C1_RASSF1"/>
    <property type="match status" value="1"/>
</dbReference>
<feature type="domain" description="SARAH" evidence="8">
    <location>
        <begin position="282"/>
        <end position="329"/>
    </location>
</feature>
<dbReference type="InterPro" id="IPR000159">
    <property type="entry name" value="RA_dom"/>
</dbReference>
<dbReference type="Gene3D" id="1.20.5.110">
    <property type="match status" value="1"/>
</dbReference>
<proteinExistence type="predicted"/>
<dbReference type="InterPro" id="IPR002219">
    <property type="entry name" value="PKC_DAG/PE"/>
</dbReference>
<dbReference type="PROSITE" id="PS00479">
    <property type="entry name" value="ZF_DAG_PE_1"/>
    <property type="match status" value="1"/>
</dbReference>
<evidence type="ECO:0000256" key="1">
    <source>
        <dbReference type="ARBA" id="ARBA00004245"/>
    </source>
</evidence>
<dbReference type="SMART" id="SM00109">
    <property type="entry name" value="C1"/>
    <property type="match status" value="1"/>
</dbReference>
<dbReference type="PANTHER" id="PTHR22738">
    <property type="entry name" value="RASSF"/>
    <property type="match status" value="1"/>
</dbReference>
<dbReference type="InterPro" id="IPR033614">
    <property type="entry name" value="RASSF1-6"/>
</dbReference>
<keyword evidence="3" id="KW-0479">Metal-binding</keyword>
<dbReference type="InterPro" id="IPR020454">
    <property type="entry name" value="DAG/PE-bd"/>
</dbReference>
<dbReference type="InterPro" id="IPR011524">
    <property type="entry name" value="SARAH_dom"/>
</dbReference>
<dbReference type="SMART" id="SM00314">
    <property type="entry name" value="RA"/>
    <property type="match status" value="1"/>
</dbReference>
<dbReference type="SUPFAM" id="SSF54236">
    <property type="entry name" value="Ubiquitin-like"/>
    <property type="match status" value="1"/>
</dbReference>
<sequence>MSPGEHIELKDLALEGRIELAAPPGTPGQDRDPGKVRGVRLQGGRVSVDGAGEGHDFQPCSRAQPTWCDLCGEFIWGVYKQSLRCTYCRLTCHRRCHVFVRLDCSVRRSQLGPWEDVVEADTNVDELVDWRTQEMSFAQVHQKVKEYNAQVCSDLHMVLNPDGSFTGFIEVRIKLVRPVCILFAHRAPATGLRCRTSLHLPRDMGKQLHVSSSTRAHDIVQALLSNVGVLDDPGTFALFERSERDGQVHLRRLADTERPLLLRLCVGPSETDMSLVLKEKSDVNWEAFSEPELHNFLRMLQREEEEHVKRVAERYARVRDRLQGALAQSTKT</sequence>
<evidence type="ECO:0000259" key="7">
    <source>
        <dbReference type="PROSITE" id="PS50200"/>
    </source>
</evidence>
<accession>A0A8C9R1N9</accession>
<keyword evidence="10" id="KW-1185">Reference proteome</keyword>
<dbReference type="Gene3D" id="3.30.60.20">
    <property type="match status" value="1"/>
</dbReference>
<feature type="domain" description="Phorbol-ester/DAG-type" evidence="6">
    <location>
        <begin position="54"/>
        <end position="104"/>
    </location>
</feature>
<evidence type="ECO:0000259" key="8">
    <source>
        <dbReference type="PROSITE" id="PS50951"/>
    </source>
</evidence>
<dbReference type="GO" id="GO:0005634">
    <property type="term" value="C:nucleus"/>
    <property type="evidence" value="ECO:0007669"/>
    <property type="project" value="TreeGrafter"/>
</dbReference>
<dbReference type="Pfam" id="PF00130">
    <property type="entry name" value="C1_1"/>
    <property type="match status" value="1"/>
</dbReference>
<organism evidence="9 10">
    <name type="scientific">Scleropages formosus</name>
    <name type="common">Asian bonytongue</name>
    <name type="synonym">Osteoglossum formosum</name>
    <dbReference type="NCBI Taxonomy" id="113540"/>
    <lineage>
        <taxon>Eukaryota</taxon>
        <taxon>Metazoa</taxon>
        <taxon>Chordata</taxon>
        <taxon>Craniata</taxon>
        <taxon>Vertebrata</taxon>
        <taxon>Euteleostomi</taxon>
        <taxon>Actinopterygii</taxon>
        <taxon>Neopterygii</taxon>
        <taxon>Teleostei</taxon>
        <taxon>Osteoglossocephala</taxon>
        <taxon>Osteoglossomorpha</taxon>
        <taxon>Osteoglossiformes</taxon>
        <taxon>Osteoglossidae</taxon>
        <taxon>Scleropages</taxon>
    </lineage>
</organism>
<keyword evidence="5" id="KW-0206">Cytoskeleton</keyword>
<protein>
    <submittedName>
        <fullName evidence="9">Ras association domain family member 1</fullName>
    </submittedName>
</protein>
<dbReference type="PROSITE" id="PS50951">
    <property type="entry name" value="SARAH"/>
    <property type="match status" value="1"/>
</dbReference>
<dbReference type="GO" id="GO:0046872">
    <property type="term" value="F:metal ion binding"/>
    <property type="evidence" value="ECO:0007669"/>
    <property type="project" value="UniProtKB-KW"/>
</dbReference>
<evidence type="ECO:0000256" key="5">
    <source>
        <dbReference type="ARBA" id="ARBA00023212"/>
    </source>
</evidence>
<evidence type="ECO:0000313" key="9">
    <source>
        <dbReference type="Ensembl" id="ENSSFOP00015009040.2"/>
    </source>
</evidence>
<dbReference type="Pfam" id="PF16517">
    <property type="entry name" value="Nore1-SARAH"/>
    <property type="match status" value="1"/>
</dbReference>
<dbReference type="PROSITE" id="PS50200">
    <property type="entry name" value="RA"/>
    <property type="match status" value="1"/>
</dbReference>
<reference evidence="9 10" key="1">
    <citation type="submission" date="2019-04" db="EMBL/GenBank/DDBJ databases">
        <authorList>
            <consortium name="Wellcome Sanger Institute Data Sharing"/>
        </authorList>
    </citation>
    <scope>NUCLEOTIDE SEQUENCE [LARGE SCALE GENOMIC DNA]</scope>
</reference>
<feature type="domain" description="Ras-associating" evidence="7">
    <location>
        <begin position="206"/>
        <end position="282"/>
    </location>
</feature>
<evidence type="ECO:0000313" key="10">
    <source>
        <dbReference type="Proteomes" id="UP000694397"/>
    </source>
</evidence>
<keyword evidence="4" id="KW-0862">Zinc</keyword>
<dbReference type="OrthoDB" id="74314at2759"/>
<keyword evidence="2" id="KW-0493">Microtubule</keyword>
<dbReference type="InterPro" id="IPR029071">
    <property type="entry name" value="Ubiquitin-like_domsf"/>
</dbReference>
<dbReference type="SUPFAM" id="SSF57889">
    <property type="entry name" value="Cysteine-rich domain"/>
    <property type="match status" value="1"/>
</dbReference>
<dbReference type="KEGG" id="sfm:108933822"/>
<reference evidence="9" key="3">
    <citation type="submission" date="2025-09" db="UniProtKB">
        <authorList>
            <consortium name="Ensembl"/>
        </authorList>
    </citation>
    <scope>IDENTIFICATION</scope>
</reference>
<dbReference type="GeneTree" id="ENSGT00940000155664"/>
<reference evidence="9" key="2">
    <citation type="submission" date="2025-08" db="UniProtKB">
        <authorList>
            <consortium name="Ensembl"/>
        </authorList>
    </citation>
    <scope>IDENTIFICATION</scope>
</reference>